<sequence length="93" mass="11200">MVITSVLLLVMVMVMILRIMMTRLLVTRLLLILIPIISSTTTYSTLFRWSNSSNRRFVNLRKQWSVTVFRIIISIWIHRGFFYSVFFILFYLF</sequence>
<gene>
    <name evidence="2" type="ORF">GLOIN_2v1515209</name>
</gene>
<feature type="transmembrane region" description="Helical" evidence="1">
    <location>
        <begin position="29"/>
        <end position="49"/>
    </location>
</feature>
<comment type="caution">
    <text evidence="2">The sequence shown here is derived from an EMBL/GenBank/DDBJ whole genome shotgun (WGS) entry which is preliminary data.</text>
</comment>
<accession>A0A2P4QSW8</accession>
<keyword evidence="1" id="KW-0472">Membrane</keyword>
<keyword evidence="1" id="KW-0812">Transmembrane</keyword>
<evidence type="ECO:0000313" key="2">
    <source>
        <dbReference type="EMBL" id="POG80733.1"/>
    </source>
</evidence>
<name>A0A2P4QSW8_RHIID</name>
<reference evidence="2 3" key="1">
    <citation type="journal article" date="2013" name="Proc. Natl. Acad. Sci. U.S.A.">
        <title>Genome of an arbuscular mycorrhizal fungus provides insight into the oldest plant symbiosis.</title>
        <authorList>
            <person name="Tisserant E."/>
            <person name="Malbreil M."/>
            <person name="Kuo A."/>
            <person name="Kohler A."/>
            <person name="Symeonidi A."/>
            <person name="Balestrini R."/>
            <person name="Charron P."/>
            <person name="Duensing N."/>
            <person name="Frei Dit Frey N."/>
            <person name="Gianinazzi-Pearson V."/>
            <person name="Gilbert L.B."/>
            <person name="Handa Y."/>
            <person name="Herr J.R."/>
            <person name="Hijri M."/>
            <person name="Koul R."/>
            <person name="Kawaguchi M."/>
            <person name="Krajinski F."/>
            <person name="Lammers P.J."/>
            <person name="Masclaux F.G."/>
            <person name="Murat C."/>
            <person name="Morin E."/>
            <person name="Ndikumana S."/>
            <person name="Pagni M."/>
            <person name="Petitpierre D."/>
            <person name="Requena N."/>
            <person name="Rosikiewicz P."/>
            <person name="Riley R."/>
            <person name="Saito K."/>
            <person name="San Clemente H."/>
            <person name="Shapiro H."/>
            <person name="van Tuinen D."/>
            <person name="Becard G."/>
            <person name="Bonfante P."/>
            <person name="Paszkowski U."/>
            <person name="Shachar-Hill Y.Y."/>
            <person name="Tuskan G.A."/>
            <person name="Young P.W."/>
            <person name="Sanders I.R."/>
            <person name="Henrissat B."/>
            <person name="Rensing S.A."/>
            <person name="Grigoriev I.V."/>
            <person name="Corradi N."/>
            <person name="Roux C."/>
            <person name="Martin F."/>
        </authorList>
    </citation>
    <scope>NUCLEOTIDE SEQUENCE [LARGE SCALE GENOMIC DNA]</scope>
    <source>
        <strain evidence="2 3">DAOM 197198</strain>
    </source>
</reference>
<evidence type="ECO:0000313" key="3">
    <source>
        <dbReference type="Proteomes" id="UP000018888"/>
    </source>
</evidence>
<evidence type="ECO:0000256" key="1">
    <source>
        <dbReference type="SAM" id="Phobius"/>
    </source>
</evidence>
<proteinExistence type="predicted"/>
<protein>
    <submittedName>
        <fullName evidence="2">Uncharacterized protein</fullName>
    </submittedName>
</protein>
<feature type="transmembrane region" description="Helical" evidence="1">
    <location>
        <begin position="6"/>
        <end position="22"/>
    </location>
</feature>
<feature type="transmembrane region" description="Helical" evidence="1">
    <location>
        <begin position="69"/>
        <end position="92"/>
    </location>
</feature>
<dbReference type="EMBL" id="AUPC02000016">
    <property type="protein sequence ID" value="POG80733.1"/>
    <property type="molecule type" value="Genomic_DNA"/>
</dbReference>
<organism evidence="2 3">
    <name type="scientific">Rhizophagus irregularis (strain DAOM 181602 / DAOM 197198 / MUCL 43194)</name>
    <name type="common">Arbuscular mycorrhizal fungus</name>
    <name type="synonym">Glomus intraradices</name>
    <dbReference type="NCBI Taxonomy" id="747089"/>
    <lineage>
        <taxon>Eukaryota</taxon>
        <taxon>Fungi</taxon>
        <taxon>Fungi incertae sedis</taxon>
        <taxon>Mucoromycota</taxon>
        <taxon>Glomeromycotina</taxon>
        <taxon>Glomeromycetes</taxon>
        <taxon>Glomerales</taxon>
        <taxon>Glomeraceae</taxon>
        <taxon>Rhizophagus</taxon>
    </lineage>
</organism>
<reference evidence="2 3" key="2">
    <citation type="journal article" date="2018" name="New Phytol.">
        <title>High intraspecific genome diversity in the model arbuscular mycorrhizal symbiont Rhizophagus irregularis.</title>
        <authorList>
            <person name="Chen E.C.H."/>
            <person name="Morin E."/>
            <person name="Beaudet D."/>
            <person name="Noel J."/>
            <person name="Yildirir G."/>
            <person name="Ndikumana S."/>
            <person name="Charron P."/>
            <person name="St-Onge C."/>
            <person name="Giorgi J."/>
            <person name="Kruger M."/>
            <person name="Marton T."/>
            <person name="Ropars J."/>
            <person name="Grigoriev I.V."/>
            <person name="Hainaut M."/>
            <person name="Henrissat B."/>
            <person name="Roux C."/>
            <person name="Martin F."/>
            <person name="Corradi N."/>
        </authorList>
    </citation>
    <scope>NUCLEOTIDE SEQUENCE [LARGE SCALE GENOMIC DNA]</scope>
    <source>
        <strain evidence="2 3">DAOM 197198</strain>
    </source>
</reference>
<dbReference type="Proteomes" id="UP000018888">
    <property type="component" value="Unassembled WGS sequence"/>
</dbReference>
<keyword evidence="1" id="KW-1133">Transmembrane helix</keyword>
<dbReference type="AlphaFoldDB" id="A0A2P4QSW8"/>
<keyword evidence="3" id="KW-1185">Reference proteome</keyword>